<proteinExistence type="predicted"/>
<dbReference type="PANTHER" id="PTHR22950">
    <property type="entry name" value="AMINO ACID TRANSPORTER"/>
    <property type="match status" value="1"/>
</dbReference>
<evidence type="ECO:0000259" key="6">
    <source>
        <dbReference type="Pfam" id="PF01490"/>
    </source>
</evidence>
<feature type="transmembrane region" description="Helical" evidence="5">
    <location>
        <begin position="50"/>
        <end position="72"/>
    </location>
</feature>
<protein>
    <submittedName>
        <fullName evidence="7">Amino acid transporter AVT1C-like 2</fullName>
    </submittedName>
</protein>
<dbReference type="GO" id="GO:0005774">
    <property type="term" value="C:vacuolar membrane"/>
    <property type="evidence" value="ECO:0007669"/>
    <property type="project" value="TreeGrafter"/>
</dbReference>
<keyword evidence="3 5" id="KW-1133">Transmembrane helix</keyword>
<dbReference type="EMBL" id="JAHLQT010037984">
    <property type="protein sequence ID" value="KAG7157116.1"/>
    <property type="molecule type" value="Genomic_DNA"/>
</dbReference>
<evidence type="ECO:0000256" key="5">
    <source>
        <dbReference type="SAM" id="Phobius"/>
    </source>
</evidence>
<evidence type="ECO:0000256" key="4">
    <source>
        <dbReference type="ARBA" id="ARBA00023136"/>
    </source>
</evidence>
<feature type="transmembrane region" description="Helical" evidence="5">
    <location>
        <begin position="226"/>
        <end position="247"/>
    </location>
</feature>
<feature type="transmembrane region" description="Helical" evidence="5">
    <location>
        <begin position="154"/>
        <end position="179"/>
    </location>
</feature>
<dbReference type="GO" id="GO:0015179">
    <property type="term" value="F:L-amino acid transmembrane transporter activity"/>
    <property type="evidence" value="ECO:0007669"/>
    <property type="project" value="TreeGrafter"/>
</dbReference>
<feature type="domain" description="Amino acid transporter transmembrane" evidence="6">
    <location>
        <begin position="2"/>
        <end position="162"/>
    </location>
</feature>
<keyword evidence="8" id="KW-1185">Reference proteome</keyword>
<dbReference type="Pfam" id="PF01490">
    <property type="entry name" value="Aa_trans"/>
    <property type="match status" value="2"/>
</dbReference>
<keyword evidence="2 5" id="KW-0812">Transmembrane</keyword>
<feature type="transmembrane region" description="Helical" evidence="5">
    <location>
        <begin position="115"/>
        <end position="134"/>
    </location>
</feature>
<accession>A0A8J5MMP3</accession>
<dbReference type="AlphaFoldDB" id="A0A8J5MMP3"/>
<feature type="transmembrane region" description="Helical" evidence="5">
    <location>
        <begin position="259"/>
        <end position="279"/>
    </location>
</feature>
<sequence length="314" mass="34267">YPYPALAEKVGGIILRRVVTVMQDLAIFGAAVPFMLLASETLQQLVEKLAGLNFSFCYWLLITTIILTPLLWLGTPKDLGVVTWIGASSVVLVSILTLVGLILDAPDTSDPAPVTPSLAAAAYCFAAVAFQFDIHPMILTVQMDMRQKHRLPHALVVAFIVWLTRAIFQLLLCLVLGINTLFQDLENSLHIPDEFGWRRICLRTTVMLLVLFVCESIPHFAVAIELVGGLLVTPFIFIFPPAFHILIKHKASGRVDVRDVVLAANIMCLGAVGCIAATVESFIQVVKLKEFAPPCYINITAASAITDSTGFPNP</sequence>
<feature type="domain" description="Amino acid transporter transmembrane" evidence="6">
    <location>
        <begin position="174"/>
        <end position="281"/>
    </location>
</feature>
<evidence type="ECO:0000313" key="8">
    <source>
        <dbReference type="Proteomes" id="UP000747542"/>
    </source>
</evidence>
<evidence type="ECO:0000256" key="3">
    <source>
        <dbReference type="ARBA" id="ARBA00022989"/>
    </source>
</evidence>
<comment type="caution">
    <text evidence="7">The sequence shown here is derived from an EMBL/GenBank/DDBJ whole genome shotgun (WGS) entry which is preliminary data.</text>
</comment>
<name>A0A8J5MMP3_HOMAM</name>
<evidence type="ECO:0000313" key="7">
    <source>
        <dbReference type="EMBL" id="KAG7157116.1"/>
    </source>
</evidence>
<dbReference type="InterPro" id="IPR013057">
    <property type="entry name" value="AA_transpt_TM"/>
</dbReference>
<feature type="non-terminal residue" evidence="7">
    <location>
        <position position="1"/>
    </location>
</feature>
<keyword evidence="4 5" id="KW-0472">Membrane</keyword>
<dbReference type="Proteomes" id="UP000747542">
    <property type="component" value="Unassembled WGS sequence"/>
</dbReference>
<gene>
    <name evidence="7" type="primary">AVT1C-L2</name>
    <name evidence="7" type="ORF">Hamer_G030203</name>
</gene>
<feature type="transmembrane region" description="Helical" evidence="5">
    <location>
        <begin position="84"/>
        <end position="103"/>
    </location>
</feature>
<evidence type="ECO:0000256" key="1">
    <source>
        <dbReference type="ARBA" id="ARBA00004141"/>
    </source>
</evidence>
<comment type="subcellular location">
    <subcellularLocation>
        <location evidence="1">Membrane</location>
        <topology evidence="1">Multi-pass membrane protein</topology>
    </subcellularLocation>
</comment>
<reference evidence="7" key="1">
    <citation type="journal article" date="2021" name="Sci. Adv.">
        <title>The American lobster genome reveals insights on longevity, neural, and immune adaptations.</title>
        <authorList>
            <person name="Polinski J.M."/>
            <person name="Zimin A.V."/>
            <person name="Clark K.F."/>
            <person name="Kohn A.B."/>
            <person name="Sadowski N."/>
            <person name="Timp W."/>
            <person name="Ptitsyn A."/>
            <person name="Khanna P."/>
            <person name="Romanova D.Y."/>
            <person name="Williams P."/>
            <person name="Greenwood S.J."/>
            <person name="Moroz L.L."/>
            <person name="Walt D.R."/>
            <person name="Bodnar A.G."/>
        </authorList>
    </citation>
    <scope>NUCLEOTIDE SEQUENCE</scope>
    <source>
        <strain evidence="7">GMGI-L3</strain>
    </source>
</reference>
<organism evidence="7 8">
    <name type="scientific">Homarus americanus</name>
    <name type="common">American lobster</name>
    <dbReference type="NCBI Taxonomy" id="6706"/>
    <lineage>
        <taxon>Eukaryota</taxon>
        <taxon>Metazoa</taxon>
        <taxon>Ecdysozoa</taxon>
        <taxon>Arthropoda</taxon>
        <taxon>Crustacea</taxon>
        <taxon>Multicrustacea</taxon>
        <taxon>Malacostraca</taxon>
        <taxon>Eumalacostraca</taxon>
        <taxon>Eucarida</taxon>
        <taxon>Decapoda</taxon>
        <taxon>Pleocyemata</taxon>
        <taxon>Astacidea</taxon>
        <taxon>Nephropoidea</taxon>
        <taxon>Nephropidae</taxon>
        <taxon>Homarus</taxon>
    </lineage>
</organism>
<dbReference type="PANTHER" id="PTHR22950:SF703">
    <property type="entry name" value="AMINO ACID TRANSPORTER TRANSMEMBRANE DOMAIN-CONTAINING PROTEIN"/>
    <property type="match status" value="1"/>
</dbReference>
<feature type="transmembrane region" description="Helical" evidence="5">
    <location>
        <begin position="20"/>
        <end position="38"/>
    </location>
</feature>
<evidence type="ECO:0000256" key="2">
    <source>
        <dbReference type="ARBA" id="ARBA00022692"/>
    </source>
</evidence>